<dbReference type="EMBL" id="CYKH01000904">
    <property type="protein sequence ID" value="CUG63006.1"/>
    <property type="molecule type" value="Genomic_DNA"/>
</dbReference>
<feature type="compositionally biased region" description="Polar residues" evidence="2">
    <location>
        <begin position="961"/>
        <end position="976"/>
    </location>
</feature>
<feature type="compositionally biased region" description="Polar residues" evidence="2">
    <location>
        <begin position="1040"/>
        <end position="1049"/>
    </location>
</feature>
<feature type="region of interest" description="Disordered" evidence="2">
    <location>
        <begin position="80"/>
        <end position="107"/>
    </location>
</feature>
<keyword evidence="5" id="KW-1185">Reference proteome</keyword>
<feature type="compositionally biased region" description="Polar residues" evidence="2">
    <location>
        <begin position="92"/>
        <end position="105"/>
    </location>
</feature>
<dbReference type="Proteomes" id="UP000051952">
    <property type="component" value="Unassembled WGS sequence"/>
</dbReference>
<gene>
    <name evidence="4" type="ORF">BSAL_82240</name>
</gene>
<feature type="region of interest" description="Disordered" evidence="2">
    <location>
        <begin position="660"/>
        <end position="717"/>
    </location>
</feature>
<evidence type="ECO:0000256" key="1">
    <source>
        <dbReference type="SAM" id="Coils"/>
    </source>
</evidence>
<keyword evidence="1" id="KW-0175">Coiled coil</keyword>
<protein>
    <recommendedName>
        <fullName evidence="3">EF-hand domain-containing protein</fullName>
    </recommendedName>
</protein>
<organism evidence="4 5">
    <name type="scientific">Bodo saltans</name>
    <name type="common">Flagellated protozoan</name>
    <dbReference type="NCBI Taxonomy" id="75058"/>
    <lineage>
        <taxon>Eukaryota</taxon>
        <taxon>Discoba</taxon>
        <taxon>Euglenozoa</taxon>
        <taxon>Kinetoplastea</taxon>
        <taxon>Metakinetoplastina</taxon>
        <taxon>Eubodonida</taxon>
        <taxon>Bodonidae</taxon>
        <taxon>Bodo</taxon>
    </lineage>
</organism>
<feature type="region of interest" description="Disordered" evidence="2">
    <location>
        <begin position="912"/>
        <end position="1050"/>
    </location>
</feature>
<dbReference type="InterPro" id="IPR002048">
    <property type="entry name" value="EF_hand_dom"/>
</dbReference>
<reference evidence="5" key="1">
    <citation type="submission" date="2015-09" db="EMBL/GenBank/DDBJ databases">
        <authorList>
            <consortium name="Pathogen Informatics"/>
        </authorList>
    </citation>
    <scope>NUCLEOTIDE SEQUENCE [LARGE SCALE GENOMIC DNA]</scope>
    <source>
        <strain evidence="5">Lake Konstanz</strain>
    </source>
</reference>
<evidence type="ECO:0000256" key="2">
    <source>
        <dbReference type="SAM" id="MobiDB-lite"/>
    </source>
</evidence>
<accession>A0A0S4J3W6</accession>
<dbReference type="PROSITE" id="PS50222">
    <property type="entry name" value="EF_HAND_2"/>
    <property type="match status" value="1"/>
</dbReference>
<dbReference type="Gene3D" id="1.10.238.10">
    <property type="entry name" value="EF-hand"/>
    <property type="match status" value="1"/>
</dbReference>
<dbReference type="InterPro" id="IPR011992">
    <property type="entry name" value="EF-hand-dom_pair"/>
</dbReference>
<dbReference type="OrthoDB" id="26525at2759"/>
<name>A0A0S4J3W6_BODSA</name>
<feature type="compositionally biased region" description="Acidic residues" evidence="2">
    <location>
        <begin position="884"/>
        <end position="894"/>
    </location>
</feature>
<evidence type="ECO:0000259" key="3">
    <source>
        <dbReference type="PROSITE" id="PS50222"/>
    </source>
</evidence>
<dbReference type="VEuPathDB" id="TriTrypDB:BSAL_82240"/>
<dbReference type="SUPFAM" id="SSF47473">
    <property type="entry name" value="EF-hand"/>
    <property type="match status" value="1"/>
</dbReference>
<feature type="compositionally biased region" description="Low complexity" evidence="2">
    <location>
        <begin position="921"/>
        <end position="960"/>
    </location>
</feature>
<dbReference type="GO" id="GO:0005509">
    <property type="term" value="F:calcium ion binding"/>
    <property type="evidence" value="ECO:0007669"/>
    <property type="project" value="InterPro"/>
</dbReference>
<feature type="compositionally biased region" description="Polar residues" evidence="2">
    <location>
        <begin position="865"/>
        <end position="878"/>
    </location>
</feature>
<dbReference type="AlphaFoldDB" id="A0A0S4J3W6"/>
<feature type="domain" description="EF-hand" evidence="3">
    <location>
        <begin position="411"/>
        <end position="446"/>
    </location>
</feature>
<evidence type="ECO:0000313" key="5">
    <source>
        <dbReference type="Proteomes" id="UP000051952"/>
    </source>
</evidence>
<sequence length="1180" mass="127358">MLPRRVAPPAALLQANLAVLDVPNSPYTEGGPLTGPMSSRASTACEVISIVSMADPTSVSDRRETTQAASSYRYLETTQRQLLSSRKDAANRRQSSFPSKQQRSGTMLMDPQSMIDPREHVEFHKTEEEYGLTKEEREWLRGLYEKYRQEVPHEDALKELLWNVDRDSMDDQQLHSKLQGTFPAQSLPLQQGFRVRSVSPSASTTSPQTTALNWTDFTMPLATDKEAHHPTQPSAQLPMSVLSFEQLLDYAVMVKTQCAARNVSDQMTLDAFVLLGGCEDGSGEVQLDTLRQTILDFNLNIDVESFVSQRSPSASTTSPQTTALNWTDFTMPLATDKEAHHPTPQPSAQLPMSVLSFEQLLDYAVMVKTQCAARNVSDQMTLDAFVLLGGCEDGSGEVQLDTLRQTILDFNLNIDVESFVAAVDKDGDGTIMYHEFAWLYNEGLMDLTTSPSSALVTKTPSNFFAPVTTSINGGDAGSDSAGAKGSRNVSPIVGLTSPSLHSVVKLPAETPNHPASAKLEALQVLSRASVARALSVNVDFQGVSPSKRGAHHLHNKQRTRPQAVPCRDLADPDTVLQRLEDVGVTHEHRIAYSELTNRRHLRLRFSQGNQLLADNVNDLFFKRQIPTTTANNGDGSHICVTPAATAAPSEVSITPRRQRVALKPKVDSSVPRSAVKGPPSPRRPPTVAELVQRKLDESSTSRSSACREHRRLKSEGDPAAAAAAEVQQAMETLQIALQKLDLARQQQQGAAALSQKLLHQPKAQQKSTETSTQIAVTNSASNVFFLSAASDGDTPDCLQKLDVARQQQQQGAAASSQKLLHQAKAQQKSTDTSTQIAVTNSASNAAVAAAAKSTSQIVATENVPAATTTGGNTGSHTIAAQGGNDEDTSGEYDDDEFEATDVSAHNTTVVGKLESENEPQSSASSSSSRSSSRSSRSRSNSSRSFSIASSSSRASVRSTSVDGAQNTHSAPAQMQQPEAVLPVKPHAPPAAASTRSSRLRHAKQHPEAASAEVATHAVPTKGPTRPPSAAKHHLLLRRPQTASSQSRLCRTTGRAYDDDKLSRIPSAITSMQNQRVISAAKHHLLLRRPHTASSQSRLCRTTGRAYEDDKLSRIPSAITSMQNQRVMDALKRCAAEGNGQAVSLVPSTSHKKKGSASVAAVGGAQLTADDQQLMDRWTRR</sequence>
<feature type="coiled-coil region" evidence="1">
    <location>
        <begin position="719"/>
        <end position="746"/>
    </location>
</feature>
<feature type="region of interest" description="Disordered" evidence="2">
    <location>
        <begin position="865"/>
        <end position="894"/>
    </location>
</feature>
<proteinExistence type="predicted"/>
<evidence type="ECO:0000313" key="4">
    <source>
        <dbReference type="EMBL" id="CUG63006.1"/>
    </source>
</evidence>